<evidence type="ECO:0000313" key="3">
    <source>
        <dbReference type="WBParaSite" id="nRc.2.0.1.t11601-RA"/>
    </source>
</evidence>
<protein>
    <submittedName>
        <fullName evidence="3">Uncharacterized protein</fullName>
    </submittedName>
</protein>
<feature type="region of interest" description="Disordered" evidence="1">
    <location>
        <begin position="156"/>
        <end position="176"/>
    </location>
</feature>
<accession>A0A915IEF8</accession>
<keyword evidence="2" id="KW-1185">Reference proteome</keyword>
<organism evidence="2 3">
    <name type="scientific">Romanomermis culicivorax</name>
    <name type="common">Nematode worm</name>
    <dbReference type="NCBI Taxonomy" id="13658"/>
    <lineage>
        <taxon>Eukaryota</taxon>
        <taxon>Metazoa</taxon>
        <taxon>Ecdysozoa</taxon>
        <taxon>Nematoda</taxon>
        <taxon>Enoplea</taxon>
        <taxon>Dorylaimia</taxon>
        <taxon>Mermithida</taxon>
        <taxon>Mermithoidea</taxon>
        <taxon>Mermithidae</taxon>
        <taxon>Romanomermis</taxon>
    </lineage>
</organism>
<name>A0A915IEF8_ROMCU</name>
<proteinExistence type="predicted"/>
<evidence type="ECO:0000256" key="1">
    <source>
        <dbReference type="SAM" id="MobiDB-lite"/>
    </source>
</evidence>
<sequence length="196" mass="22197">MGASDVRVTFAQTGVAFDANAYPGHQLVRTIDARFGAVTGVRHVAQRNARQFVYVAERHARHVSNREAAIMIRLDLDDFSLGKVFWPNFPPILLHHPRLLVLRRMIRLQHHRRRPNQNRQRFLIKYNKERENKTQTLFTLLTPKNAVLSSESAFIPGLKSSSSSSSSEAAPNDSKLASNFSRLTTLTCRLPGPREA</sequence>
<dbReference type="Proteomes" id="UP000887565">
    <property type="component" value="Unplaced"/>
</dbReference>
<evidence type="ECO:0000313" key="2">
    <source>
        <dbReference type="Proteomes" id="UP000887565"/>
    </source>
</evidence>
<reference evidence="3" key="1">
    <citation type="submission" date="2022-11" db="UniProtKB">
        <authorList>
            <consortium name="WormBaseParasite"/>
        </authorList>
    </citation>
    <scope>IDENTIFICATION</scope>
</reference>
<dbReference type="AlphaFoldDB" id="A0A915IEF8"/>
<dbReference type="WBParaSite" id="nRc.2.0.1.t11601-RA">
    <property type="protein sequence ID" value="nRc.2.0.1.t11601-RA"/>
    <property type="gene ID" value="nRc.2.0.1.g11601"/>
</dbReference>